<keyword evidence="3" id="KW-1185">Reference proteome</keyword>
<gene>
    <name evidence="2" type="ORF">CSUI_011302</name>
</gene>
<evidence type="ECO:0000313" key="2">
    <source>
        <dbReference type="EMBL" id="PHJ14889.1"/>
    </source>
</evidence>
<feature type="region of interest" description="Disordered" evidence="1">
    <location>
        <begin position="1"/>
        <end position="82"/>
    </location>
</feature>
<feature type="compositionally biased region" description="Basic residues" evidence="1">
    <location>
        <begin position="1"/>
        <end position="10"/>
    </location>
</feature>
<dbReference type="AlphaFoldDB" id="A0A2C6KBR9"/>
<evidence type="ECO:0000313" key="3">
    <source>
        <dbReference type="Proteomes" id="UP000221165"/>
    </source>
</evidence>
<comment type="caution">
    <text evidence="2">The sequence shown here is derived from an EMBL/GenBank/DDBJ whole genome shotgun (WGS) entry which is preliminary data.</text>
</comment>
<organism evidence="2 3">
    <name type="scientific">Cystoisospora suis</name>
    <dbReference type="NCBI Taxonomy" id="483139"/>
    <lineage>
        <taxon>Eukaryota</taxon>
        <taxon>Sar</taxon>
        <taxon>Alveolata</taxon>
        <taxon>Apicomplexa</taxon>
        <taxon>Conoidasida</taxon>
        <taxon>Coccidia</taxon>
        <taxon>Eucoccidiorida</taxon>
        <taxon>Eimeriorina</taxon>
        <taxon>Sarcocystidae</taxon>
        <taxon>Cystoisospora</taxon>
    </lineage>
</organism>
<protein>
    <submittedName>
        <fullName evidence="2">Uncharacterized protein</fullName>
    </submittedName>
</protein>
<sequence length="82" mass="9046">MKHARFARRKRFEERPPRGRPQSSRERRGRDPGLCGEGDNGVSAGFGKTGCCSFASSGSATSASESARATGRPRTRRWNRPH</sequence>
<proteinExistence type="predicted"/>
<feature type="compositionally biased region" description="Basic and acidic residues" evidence="1">
    <location>
        <begin position="11"/>
        <end position="31"/>
    </location>
</feature>
<evidence type="ECO:0000256" key="1">
    <source>
        <dbReference type="SAM" id="MobiDB-lite"/>
    </source>
</evidence>
<dbReference type="VEuPathDB" id="ToxoDB:CSUI_011302"/>
<name>A0A2C6KBR9_9APIC</name>
<accession>A0A2C6KBR9</accession>
<dbReference type="GeneID" id="94434613"/>
<reference evidence="2 3" key="1">
    <citation type="journal article" date="2017" name="Int. J. Parasitol.">
        <title>The genome of the protozoan parasite Cystoisospora suis and a reverse vaccinology approach to identify vaccine candidates.</title>
        <authorList>
            <person name="Palmieri N."/>
            <person name="Shrestha A."/>
            <person name="Ruttkowski B."/>
            <person name="Beck T."/>
            <person name="Vogl C."/>
            <person name="Tomley F."/>
            <person name="Blake D.P."/>
            <person name="Joachim A."/>
        </authorList>
    </citation>
    <scope>NUCLEOTIDE SEQUENCE [LARGE SCALE GENOMIC DNA]</scope>
    <source>
        <strain evidence="2 3">Wien I</strain>
    </source>
</reference>
<dbReference type="RefSeq" id="XP_067916623.1">
    <property type="nucleotide sequence ID" value="XM_068071402.1"/>
</dbReference>
<feature type="compositionally biased region" description="Basic residues" evidence="1">
    <location>
        <begin position="71"/>
        <end position="82"/>
    </location>
</feature>
<dbReference type="Proteomes" id="UP000221165">
    <property type="component" value="Unassembled WGS sequence"/>
</dbReference>
<dbReference type="EMBL" id="MIGC01010699">
    <property type="protein sequence ID" value="PHJ14889.1"/>
    <property type="molecule type" value="Genomic_DNA"/>
</dbReference>
<feature type="compositionally biased region" description="Low complexity" evidence="1">
    <location>
        <begin position="53"/>
        <end position="69"/>
    </location>
</feature>